<evidence type="ECO:0000256" key="2">
    <source>
        <dbReference type="SAM" id="Phobius"/>
    </source>
</evidence>
<dbReference type="Proteomes" id="UP000011592">
    <property type="component" value="Unassembled WGS sequence"/>
</dbReference>
<feature type="compositionally biased region" description="Low complexity" evidence="1">
    <location>
        <begin position="47"/>
        <end position="61"/>
    </location>
</feature>
<gene>
    <name evidence="3" type="ORF">C486_11424</name>
</gene>
<feature type="transmembrane region" description="Helical" evidence="2">
    <location>
        <begin position="672"/>
        <end position="691"/>
    </location>
</feature>
<name>L9Z369_9EURY</name>
<proteinExistence type="predicted"/>
<dbReference type="InterPro" id="IPR013783">
    <property type="entry name" value="Ig-like_fold"/>
</dbReference>
<evidence type="ECO:0000313" key="3">
    <source>
        <dbReference type="EMBL" id="ELY79608.1"/>
    </source>
</evidence>
<evidence type="ECO:0000256" key="1">
    <source>
        <dbReference type="SAM" id="MobiDB-lite"/>
    </source>
</evidence>
<dbReference type="Gene3D" id="1.10.390.10">
    <property type="entry name" value="Neutral Protease Domain 2"/>
    <property type="match status" value="1"/>
</dbReference>
<dbReference type="Gene3D" id="2.60.40.10">
    <property type="entry name" value="Immunoglobulins"/>
    <property type="match status" value="2"/>
</dbReference>
<dbReference type="RefSeq" id="WP_008456008.1">
    <property type="nucleotide sequence ID" value="NZ_AOIJ01000051.1"/>
</dbReference>
<keyword evidence="2" id="KW-0812">Transmembrane</keyword>
<dbReference type="PROSITE" id="PS50194">
    <property type="entry name" value="FILAMIN_REPEAT"/>
    <property type="match status" value="1"/>
</dbReference>
<accession>L9Z369</accession>
<keyword evidence="4" id="KW-1185">Reference proteome</keyword>
<feature type="region of interest" description="Disordered" evidence="1">
    <location>
        <begin position="22"/>
        <end position="66"/>
    </location>
</feature>
<dbReference type="InterPro" id="IPR017868">
    <property type="entry name" value="Filamin/ABP280_repeat-like"/>
</dbReference>
<protein>
    <recommendedName>
        <fullName evidence="5">Glycyl aminopeptidase</fullName>
    </recommendedName>
</protein>
<sequence length="698" mass="73884">MNSRVVVLAVVVLLVGSLPAGVGAGEPSRADDSPSAAGIDIGPVGESPASVGTSAGSTASSDSDDILSRTTVLRHRQDDPDTFEVETTVHIPEAVTGLEIELEPGATVAETAGVERTDERTFEWTGDADEATIRYAMPTERRGSQQEGDGSGEGYTFVDTGDWGVVAVPDVSLSYRRTAPVGLERTVRVDGPGATGGDIAFFGPVTVHERPVDGGTIRLAVPDAATLEASPEAVLTALADARDRLSVGARHDEVFVVAVPNEIDWGSKRGLQYGESDAWVVDDAALDERNPVWLHEYVHIRQDFADGTEVDPAVAWVSEGQADYYAGLLALERDATDFDDFRSLLERGEREPYAGGVLADRSTWDHPETHYAKGALVYGELDRRLRLATEGDRTLADVFRTLNAQEDPVTEAEFMDALEDEGGPAVRAAAERYTRTAETPDMWTQSEHEAAFGQSVAVFEYGLGSGPIDVAEREWPRWSASATGGTDGDDRTLIAVPAGEPVTVPSAVANVGEREGTYDATLQVDGRVVDHRRGTLAPGEDATHALSWTPPEPGEYDIRVGSERLTAVVRSPSSVTVRGLQVAPDSIEPGESVTATATVAAAGDRPAAAPIAFRTVDGVAAERPVALRPGETTTVDTTLWFDADGQYEVAVGDRTTTVDVGGDAPTTVSEKLPGFGVLAALIAIALVFVGARAGRRRS</sequence>
<dbReference type="EMBL" id="AOIJ01000051">
    <property type="protein sequence ID" value="ELY79608.1"/>
    <property type="molecule type" value="Genomic_DNA"/>
</dbReference>
<evidence type="ECO:0008006" key="5">
    <source>
        <dbReference type="Google" id="ProtNLM"/>
    </source>
</evidence>
<comment type="caution">
    <text evidence="3">The sequence shown here is derived from an EMBL/GenBank/DDBJ whole genome shotgun (WGS) entry which is preliminary data.</text>
</comment>
<dbReference type="InterPro" id="IPR027268">
    <property type="entry name" value="Peptidase_M4/M1_CTD_sf"/>
</dbReference>
<reference evidence="3 4" key="1">
    <citation type="journal article" date="2014" name="PLoS Genet.">
        <title>Phylogenetically driven sequencing of extremely halophilic archaea reveals strategies for static and dynamic osmo-response.</title>
        <authorList>
            <person name="Becker E.A."/>
            <person name="Seitzer P.M."/>
            <person name="Tritt A."/>
            <person name="Larsen D."/>
            <person name="Krusor M."/>
            <person name="Yao A.I."/>
            <person name="Wu D."/>
            <person name="Madern D."/>
            <person name="Eisen J.A."/>
            <person name="Darling A.E."/>
            <person name="Facciotti M.T."/>
        </authorList>
    </citation>
    <scope>NUCLEOTIDE SEQUENCE [LARGE SCALE GENOMIC DNA]</scope>
    <source>
        <strain evidence="3 4">JCM 14663</strain>
    </source>
</reference>
<dbReference type="AlphaFoldDB" id="L9Z369"/>
<organism evidence="3 4">
    <name type="scientific">Natrinema gari JCM 14663</name>
    <dbReference type="NCBI Taxonomy" id="1230459"/>
    <lineage>
        <taxon>Archaea</taxon>
        <taxon>Methanobacteriati</taxon>
        <taxon>Methanobacteriota</taxon>
        <taxon>Stenosarchaea group</taxon>
        <taxon>Halobacteria</taxon>
        <taxon>Halobacteriales</taxon>
        <taxon>Natrialbaceae</taxon>
        <taxon>Natrinema</taxon>
    </lineage>
</organism>
<evidence type="ECO:0000313" key="4">
    <source>
        <dbReference type="Proteomes" id="UP000011592"/>
    </source>
</evidence>
<keyword evidence="2" id="KW-1133">Transmembrane helix</keyword>
<dbReference type="PATRIC" id="fig|1230459.4.peg.2271"/>
<keyword evidence="2" id="KW-0472">Membrane</keyword>